<evidence type="ECO:0000256" key="1">
    <source>
        <dbReference type="SAM" id="SignalP"/>
    </source>
</evidence>
<proteinExistence type="predicted"/>
<keyword evidence="1" id="KW-0732">Signal</keyword>
<accession>A0ABQ0AR79</accession>
<reference evidence="2 3" key="1">
    <citation type="submission" date="2024-04" db="EMBL/GenBank/DDBJ databases">
        <title>Draft genome sequence of Pseudophaeobacter arcticus NBRC 116598.</title>
        <authorList>
            <person name="Miyakawa T."/>
            <person name="Kusuya Y."/>
            <person name="Miura T."/>
        </authorList>
    </citation>
    <scope>NUCLEOTIDE SEQUENCE [LARGE SCALE GENOMIC DNA]</scope>
    <source>
        <strain evidence="2 3">SU-CL00105</strain>
    </source>
</reference>
<comment type="caution">
    <text evidence="2">The sequence shown here is derived from an EMBL/GenBank/DDBJ whole genome shotgun (WGS) entry which is preliminary data.</text>
</comment>
<name>A0ABQ0AR79_9RHOB</name>
<protein>
    <recommendedName>
        <fullName evidence="4">Lipoprotein</fullName>
    </recommendedName>
</protein>
<sequence>MHRFFAIGLCVCAFAAALATFVWVSADEPQHFTADELIKLTCHALGQRHVEVIFDYHDAEIAHYRRTGAFHDDLGLPSEDVVPYAVLIKRFMQDTHITVADLSTTSSSTPLLDSDFYYETSAICAANPSWQAVDAMRQAAINLGLIDGQADQ</sequence>
<keyword evidence="3" id="KW-1185">Reference proteome</keyword>
<dbReference type="EMBL" id="BAABWU010000022">
    <property type="protein sequence ID" value="GAA6198397.1"/>
    <property type="molecule type" value="Genomic_DNA"/>
</dbReference>
<feature type="chain" id="PRO_5046336752" description="Lipoprotein" evidence="1">
    <location>
        <begin position="27"/>
        <end position="152"/>
    </location>
</feature>
<evidence type="ECO:0000313" key="3">
    <source>
        <dbReference type="Proteomes" id="UP001441944"/>
    </source>
</evidence>
<evidence type="ECO:0008006" key="4">
    <source>
        <dbReference type="Google" id="ProtNLM"/>
    </source>
</evidence>
<evidence type="ECO:0000313" key="2">
    <source>
        <dbReference type="EMBL" id="GAA6198397.1"/>
    </source>
</evidence>
<dbReference type="RefSeq" id="WP_353402265.1">
    <property type="nucleotide sequence ID" value="NZ_BAABWU010000022.1"/>
</dbReference>
<dbReference type="Proteomes" id="UP001441944">
    <property type="component" value="Unassembled WGS sequence"/>
</dbReference>
<feature type="signal peptide" evidence="1">
    <location>
        <begin position="1"/>
        <end position="26"/>
    </location>
</feature>
<organism evidence="2 3">
    <name type="scientific">Pseudophaeobacter arcticus</name>
    <dbReference type="NCBI Taxonomy" id="385492"/>
    <lineage>
        <taxon>Bacteria</taxon>
        <taxon>Pseudomonadati</taxon>
        <taxon>Pseudomonadota</taxon>
        <taxon>Alphaproteobacteria</taxon>
        <taxon>Rhodobacterales</taxon>
        <taxon>Paracoccaceae</taxon>
        <taxon>Pseudophaeobacter</taxon>
    </lineage>
</organism>
<gene>
    <name evidence="2" type="ORF">NBRC116598_38420</name>
</gene>